<evidence type="ECO:0000313" key="3">
    <source>
        <dbReference type="Proteomes" id="UP000663852"/>
    </source>
</evidence>
<dbReference type="PANTHER" id="PTHR37162">
    <property type="entry name" value="HAT FAMILY DIMERISATION DOMAINCONTAINING PROTEIN-RELATED"/>
    <property type="match status" value="1"/>
</dbReference>
<protein>
    <recommendedName>
        <fullName evidence="4">DUF4371 domain-containing protein</fullName>
    </recommendedName>
</protein>
<organism evidence="2 3">
    <name type="scientific">Adineta ricciae</name>
    <name type="common">Rotifer</name>
    <dbReference type="NCBI Taxonomy" id="249248"/>
    <lineage>
        <taxon>Eukaryota</taxon>
        <taxon>Metazoa</taxon>
        <taxon>Spiralia</taxon>
        <taxon>Gnathifera</taxon>
        <taxon>Rotifera</taxon>
        <taxon>Eurotatoria</taxon>
        <taxon>Bdelloidea</taxon>
        <taxon>Adinetida</taxon>
        <taxon>Adinetidae</taxon>
        <taxon>Adineta</taxon>
    </lineage>
</organism>
<accession>A0A814VNM6</accession>
<dbReference type="PANTHER" id="PTHR37162:SF1">
    <property type="entry name" value="BED-TYPE DOMAIN-CONTAINING PROTEIN"/>
    <property type="match status" value="1"/>
</dbReference>
<dbReference type="EMBL" id="CAJNOJ010000142">
    <property type="protein sequence ID" value="CAF1190172.1"/>
    <property type="molecule type" value="Genomic_DNA"/>
</dbReference>
<dbReference type="OrthoDB" id="6159421at2759"/>
<gene>
    <name evidence="2" type="ORF">EDS130_LOCUS24757</name>
</gene>
<reference evidence="2" key="1">
    <citation type="submission" date="2021-02" db="EMBL/GenBank/DDBJ databases">
        <authorList>
            <person name="Nowell W R."/>
        </authorList>
    </citation>
    <scope>NUCLEOTIDE SEQUENCE</scope>
</reference>
<feature type="region of interest" description="Disordered" evidence="1">
    <location>
        <begin position="182"/>
        <end position="201"/>
    </location>
</feature>
<name>A0A814VNM6_ADIRI</name>
<feature type="compositionally biased region" description="Basic and acidic residues" evidence="1">
    <location>
        <begin position="190"/>
        <end position="201"/>
    </location>
</feature>
<sequence>MINGNSAEGDIEVIEKRNQAEAKHKSHSMLDFIPSSSELIKLIAAEITLVYHGIRHGHSYSSQACTADVSTKLFQDSTIGKNLTRGRTKAREIAVNVLAPFISAQITENLNKVGFHSLSFDGSNKGHKKMFPVVVNYFTIERGIERSVIEVVELVNETADHIIASLREVLQMNNIDIQKMTSTQVNKSDAGSDRILPDPTI</sequence>
<evidence type="ECO:0000256" key="1">
    <source>
        <dbReference type="SAM" id="MobiDB-lite"/>
    </source>
</evidence>
<evidence type="ECO:0008006" key="4">
    <source>
        <dbReference type="Google" id="ProtNLM"/>
    </source>
</evidence>
<dbReference type="Proteomes" id="UP000663852">
    <property type="component" value="Unassembled WGS sequence"/>
</dbReference>
<dbReference type="AlphaFoldDB" id="A0A814VNM6"/>
<comment type="caution">
    <text evidence="2">The sequence shown here is derived from an EMBL/GenBank/DDBJ whole genome shotgun (WGS) entry which is preliminary data.</text>
</comment>
<evidence type="ECO:0000313" key="2">
    <source>
        <dbReference type="EMBL" id="CAF1190172.1"/>
    </source>
</evidence>
<proteinExistence type="predicted"/>